<gene>
    <name evidence="2" type="ORF">CDG68_06125</name>
</gene>
<feature type="domain" description="Glycosyl transferase family 25" evidence="1">
    <location>
        <begin position="4"/>
        <end position="182"/>
    </location>
</feature>
<dbReference type="AlphaFoldDB" id="A0A3G2SZD0"/>
<accession>A0A3G2SZD0</accession>
<dbReference type="GO" id="GO:0016740">
    <property type="term" value="F:transferase activity"/>
    <property type="evidence" value="ECO:0007669"/>
    <property type="project" value="UniProtKB-KW"/>
</dbReference>
<evidence type="ECO:0000313" key="2">
    <source>
        <dbReference type="EMBL" id="AYO53263.1"/>
    </source>
</evidence>
<dbReference type="Pfam" id="PF01755">
    <property type="entry name" value="Glyco_transf_25"/>
    <property type="match status" value="1"/>
</dbReference>
<dbReference type="RefSeq" id="WP_087552431.1">
    <property type="nucleotide sequence ID" value="NZ_CP033133.1"/>
</dbReference>
<evidence type="ECO:0000313" key="3">
    <source>
        <dbReference type="Proteomes" id="UP000279962"/>
    </source>
</evidence>
<proteinExistence type="predicted"/>
<dbReference type="CDD" id="cd06532">
    <property type="entry name" value="Glyco_transf_25"/>
    <property type="match status" value="1"/>
</dbReference>
<protein>
    <submittedName>
        <fullName evidence="2">Glycosyltransferase family 25 protein</fullName>
    </submittedName>
</protein>
<dbReference type="Proteomes" id="UP000279962">
    <property type="component" value="Chromosome"/>
</dbReference>
<organism evidence="2 3">
    <name type="scientific">Acinetobacter wuhouensis</name>
    <dbReference type="NCBI Taxonomy" id="1879050"/>
    <lineage>
        <taxon>Bacteria</taxon>
        <taxon>Pseudomonadati</taxon>
        <taxon>Pseudomonadota</taxon>
        <taxon>Gammaproteobacteria</taxon>
        <taxon>Moraxellales</taxon>
        <taxon>Moraxellaceae</taxon>
        <taxon>Acinetobacter</taxon>
    </lineage>
</organism>
<sequence>MKVETYLINLDGSDERLKNASEILTAQNVKFERFPAVDGRGKPLEAFETYNDDKAKQVMGRSLLNGEIGCYLSHVGCIQKFLATDADYLVVLEDDMKLADDYKKSIDEILDFLQNNQTFEWNLINIGPKKKKICKTLKTFDGHELLQAYYFPIRTIGLVWSRKGAQEFIECGLEIFMPVDNFLQAWLSESSKGLSVWEPLVRPSGFESVIDVNRSNKKKNTLSFSVKKQIRTWKTRFIAMNNKLLNKNGSKI</sequence>
<reference evidence="2 3" key="1">
    <citation type="submission" date="2018-10" db="EMBL/GenBank/DDBJ databases">
        <title>The complete genome of Acinetobacter wuhouensis strain WCHAW010062.</title>
        <authorList>
            <person name="Hu Y."/>
            <person name="Long H."/>
            <person name="Feng Y."/>
            <person name="Zong Z."/>
        </authorList>
    </citation>
    <scope>NUCLEOTIDE SEQUENCE [LARGE SCALE GENOMIC DNA]</scope>
    <source>
        <strain evidence="2 3">WCHAW010062</strain>
    </source>
</reference>
<dbReference type="EMBL" id="CP033133">
    <property type="protein sequence ID" value="AYO53263.1"/>
    <property type="molecule type" value="Genomic_DNA"/>
</dbReference>
<name>A0A3G2SZD0_9GAMM</name>
<evidence type="ECO:0000259" key="1">
    <source>
        <dbReference type="Pfam" id="PF01755"/>
    </source>
</evidence>
<keyword evidence="2" id="KW-0808">Transferase</keyword>
<dbReference type="InterPro" id="IPR002654">
    <property type="entry name" value="Glyco_trans_25"/>
</dbReference>